<evidence type="ECO:0000256" key="5">
    <source>
        <dbReference type="ARBA" id="ARBA00022842"/>
    </source>
</evidence>
<evidence type="ECO:0000313" key="13">
    <source>
        <dbReference type="Proteomes" id="UP001069090"/>
    </source>
</evidence>
<protein>
    <recommendedName>
        <fullName evidence="10">Holo-[acyl-carrier-protein] synthase</fullName>
        <shortName evidence="10">Holo-ACP synthase</shortName>
        <ecNumber evidence="10">2.7.8.7</ecNumber>
    </recommendedName>
    <alternativeName>
        <fullName evidence="10">4'-phosphopantetheinyl transferase AcpS</fullName>
    </alternativeName>
</protein>
<evidence type="ECO:0000256" key="7">
    <source>
        <dbReference type="ARBA" id="ARBA00023160"/>
    </source>
</evidence>
<dbReference type="FunFam" id="3.90.470.20:FF:000001">
    <property type="entry name" value="Holo-[acyl-carrier-protein] synthase"/>
    <property type="match status" value="1"/>
</dbReference>
<dbReference type="InterPro" id="IPR008278">
    <property type="entry name" value="4-PPantetheinyl_Trfase_dom"/>
</dbReference>
<keyword evidence="4 10" id="KW-0276">Fatty acid metabolism</keyword>
<dbReference type="Proteomes" id="UP001069090">
    <property type="component" value="Unassembled WGS sequence"/>
</dbReference>
<reference evidence="12 13" key="1">
    <citation type="submission" date="2022-12" db="EMBL/GenBank/DDBJ databases">
        <title>Dasania phycosphaerae sp. nov., isolated from particulate material of the south coast of Korea.</title>
        <authorList>
            <person name="Jiang Y."/>
        </authorList>
    </citation>
    <scope>NUCLEOTIDE SEQUENCE [LARGE SCALE GENOMIC DNA]</scope>
    <source>
        <strain evidence="12 13">GY-19</strain>
    </source>
</reference>
<keyword evidence="2 10" id="KW-0808">Transferase</keyword>
<proteinExistence type="inferred from homology"/>
<dbReference type="RefSeq" id="WP_258331886.1">
    <property type="nucleotide sequence ID" value="NZ_JAPTGG010000008.1"/>
</dbReference>
<comment type="function">
    <text evidence="10">Transfers the 4'-phosphopantetheine moiety from coenzyme A to a Ser of acyl-carrier-protein.</text>
</comment>
<comment type="function">
    <text evidence="9">Transfers the 4'-phosphopantetheine moiety from coenzyme A to the 'Ser-36' of acyl-carrier-protein.</text>
</comment>
<feature type="binding site" evidence="10">
    <location>
        <position position="57"/>
    </location>
    <ligand>
        <name>Mg(2+)</name>
        <dbReference type="ChEBI" id="CHEBI:18420"/>
    </ligand>
</feature>
<evidence type="ECO:0000256" key="2">
    <source>
        <dbReference type="ARBA" id="ARBA00022679"/>
    </source>
</evidence>
<keyword evidence="7 10" id="KW-0275">Fatty acid biosynthesis</keyword>
<evidence type="ECO:0000256" key="4">
    <source>
        <dbReference type="ARBA" id="ARBA00022832"/>
    </source>
</evidence>
<evidence type="ECO:0000256" key="1">
    <source>
        <dbReference type="ARBA" id="ARBA00022516"/>
    </source>
</evidence>
<dbReference type="GO" id="GO:0008897">
    <property type="term" value="F:holo-[acyl-carrier-protein] synthase activity"/>
    <property type="evidence" value="ECO:0007669"/>
    <property type="project" value="UniProtKB-UniRule"/>
</dbReference>
<feature type="binding site" evidence="10">
    <location>
        <position position="8"/>
    </location>
    <ligand>
        <name>Mg(2+)</name>
        <dbReference type="ChEBI" id="CHEBI:18420"/>
    </ligand>
</feature>
<comment type="catalytic activity">
    <reaction evidence="8 10">
        <text>apo-[ACP] + CoA = holo-[ACP] + adenosine 3',5'-bisphosphate + H(+)</text>
        <dbReference type="Rhea" id="RHEA:12068"/>
        <dbReference type="Rhea" id="RHEA-COMP:9685"/>
        <dbReference type="Rhea" id="RHEA-COMP:9690"/>
        <dbReference type="ChEBI" id="CHEBI:15378"/>
        <dbReference type="ChEBI" id="CHEBI:29999"/>
        <dbReference type="ChEBI" id="CHEBI:57287"/>
        <dbReference type="ChEBI" id="CHEBI:58343"/>
        <dbReference type="ChEBI" id="CHEBI:64479"/>
        <dbReference type="EC" id="2.7.8.7"/>
    </reaction>
</comment>
<dbReference type="HAMAP" id="MF_00101">
    <property type="entry name" value="AcpS"/>
    <property type="match status" value="1"/>
</dbReference>
<dbReference type="SUPFAM" id="SSF56214">
    <property type="entry name" value="4'-phosphopantetheinyl transferase"/>
    <property type="match status" value="1"/>
</dbReference>
<dbReference type="AlphaFoldDB" id="A0A9J6RN19"/>
<comment type="caution">
    <text evidence="12">The sequence shown here is derived from an EMBL/GenBank/DDBJ whole genome shotgun (WGS) entry which is preliminary data.</text>
</comment>
<evidence type="ECO:0000256" key="6">
    <source>
        <dbReference type="ARBA" id="ARBA00023098"/>
    </source>
</evidence>
<organism evidence="12 13">
    <name type="scientific">Dasania phycosphaerae</name>
    <dbReference type="NCBI Taxonomy" id="2950436"/>
    <lineage>
        <taxon>Bacteria</taxon>
        <taxon>Pseudomonadati</taxon>
        <taxon>Pseudomonadota</taxon>
        <taxon>Gammaproteobacteria</taxon>
        <taxon>Cellvibrionales</taxon>
        <taxon>Spongiibacteraceae</taxon>
        <taxon>Dasania</taxon>
    </lineage>
</organism>
<comment type="cofactor">
    <cofactor evidence="10">
        <name>Mg(2+)</name>
        <dbReference type="ChEBI" id="CHEBI:18420"/>
    </cofactor>
</comment>
<evidence type="ECO:0000259" key="11">
    <source>
        <dbReference type="Pfam" id="PF01648"/>
    </source>
</evidence>
<keyword evidence="3 10" id="KW-0479">Metal-binding</keyword>
<feature type="domain" description="4'-phosphopantetheinyl transferase" evidence="11">
    <location>
        <begin position="4"/>
        <end position="102"/>
    </location>
</feature>
<evidence type="ECO:0000256" key="9">
    <source>
        <dbReference type="ARBA" id="ARBA00054726"/>
    </source>
</evidence>
<dbReference type="Gene3D" id="3.90.470.20">
    <property type="entry name" value="4'-phosphopantetheinyl transferase domain"/>
    <property type="match status" value="1"/>
</dbReference>
<dbReference type="NCBIfam" id="TIGR00556">
    <property type="entry name" value="pantethn_trn"/>
    <property type="match status" value="1"/>
</dbReference>
<evidence type="ECO:0000256" key="8">
    <source>
        <dbReference type="ARBA" id="ARBA00050875"/>
    </source>
</evidence>
<comment type="similarity">
    <text evidence="10">Belongs to the P-Pant transferase superfamily. AcpS family.</text>
</comment>
<dbReference type="GO" id="GO:0006633">
    <property type="term" value="P:fatty acid biosynthetic process"/>
    <property type="evidence" value="ECO:0007669"/>
    <property type="project" value="UniProtKB-UniRule"/>
</dbReference>
<keyword evidence="5 10" id="KW-0460">Magnesium</keyword>
<evidence type="ECO:0000256" key="10">
    <source>
        <dbReference type="HAMAP-Rule" id="MF_00101"/>
    </source>
</evidence>
<keyword evidence="6 10" id="KW-0443">Lipid metabolism</keyword>
<accession>A0A9J6RN19</accession>
<dbReference type="GO" id="GO:0000287">
    <property type="term" value="F:magnesium ion binding"/>
    <property type="evidence" value="ECO:0007669"/>
    <property type="project" value="UniProtKB-UniRule"/>
</dbReference>
<keyword evidence="13" id="KW-1185">Reference proteome</keyword>
<comment type="subcellular location">
    <subcellularLocation>
        <location evidence="10">Cytoplasm</location>
    </subcellularLocation>
</comment>
<dbReference type="InterPro" id="IPR002582">
    <property type="entry name" value="ACPS"/>
</dbReference>
<keyword evidence="10" id="KW-0963">Cytoplasm</keyword>
<evidence type="ECO:0000256" key="3">
    <source>
        <dbReference type="ARBA" id="ARBA00022723"/>
    </source>
</evidence>
<keyword evidence="1 10" id="KW-0444">Lipid biosynthesis</keyword>
<name>A0A9J6RN19_9GAMM</name>
<dbReference type="Pfam" id="PF01648">
    <property type="entry name" value="ACPS"/>
    <property type="match status" value="1"/>
</dbReference>
<gene>
    <name evidence="10 12" type="primary">acpS</name>
    <name evidence="12" type="ORF">O0V09_11065</name>
</gene>
<dbReference type="EC" id="2.7.8.7" evidence="10"/>
<dbReference type="InterPro" id="IPR037143">
    <property type="entry name" value="4-PPantetheinyl_Trfase_dom_sf"/>
</dbReference>
<evidence type="ECO:0000313" key="12">
    <source>
        <dbReference type="EMBL" id="MCZ0865746.1"/>
    </source>
</evidence>
<dbReference type="GO" id="GO:0005737">
    <property type="term" value="C:cytoplasm"/>
    <property type="evidence" value="ECO:0007669"/>
    <property type="project" value="UniProtKB-SubCell"/>
</dbReference>
<sequence length="125" mass="13396">MIVGIGTDLVKIARIEASYQRLGDKFAQRILTAQEFKQFQTAAKPMALLAKRFAVKEATGKALGTGIGQGVSWQDIYIEHSPQGAPILCLAGKAAEYAASKQVCAQHVSISDEDDIATAFVILES</sequence>
<dbReference type="EMBL" id="JAPTGG010000008">
    <property type="protein sequence ID" value="MCZ0865746.1"/>
    <property type="molecule type" value="Genomic_DNA"/>
</dbReference>
<dbReference type="InterPro" id="IPR004568">
    <property type="entry name" value="Ppantetheine-prot_Trfase_dom"/>
</dbReference>
<dbReference type="NCBIfam" id="TIGR00516">
    <property type="entry name" value="acpS"/>
    <property type="match status" value="1"/>
</dbReference>